<dbReference type="Proteomes" id="UP001521785">
    <property type="component" value="Unassembled WGS sequence"/>
</dbReference>
<keyword evidence="4" id="KW-1185">Reference proteome</keyword>
<organism evidence="3 4">
    <name type="scientific">Paraconiothyrium brasiliense</name>
    <dbReference type="NCBI Taxonomy" id="300254"/>
    <lineage>
        <taxon>Eukaryota</taxon>
        <taxon>Fungi</taxon>
        <taxon>Dikarya</taxon>
        <taxon>Ascomycota</taxon>
        <taxon>Pezizomycotina</taxon>
        <taxon>Dothideomycetes</taxon>
        <taxon>Pleosporomycetidae</taxon>
        <taxon>Pleosporales</taxon>
        <taxon>Massarineae</taxon>
        <taxon>Didymosphaeriaceae</taxon>
        <taxon>Paraconiothyrium</taxon>
    </lineage>
</organism>
<evidence type="ECO:0000256" key="1">
    <source>
        <dbReference type="ARBA" id="ARBA00023002"/>
    </source>
</evidence>
<dbReference type="EMBL" id="JAKJXO020000007">
    <property type="protein sequence ID" value="KAL1602400.1"/>
    <property type="molecule type" value="Genomic_DNA"/>
</dbReference>
<proteinExistence type="inferred from homology"/>
<protein>
    <recommendedName>
        <fullName evidence="5">Methyltransferase</fullName>
    </recommendedName>
</protein>
<gene>
    <name evidence="3" type="ORF">SLS60_005816</name>
</gene>
<evidence type="ECO:0000313" key="4">
    <source>
        <dbReference type="Proteomes" id="UP001521785"/>
    </source>
</evidence>
<dbReference type="PANTHER" id="PTHR34598">
    <property type="entry name" value="BLL6449 PROTEIN"/>
    <property type="match status" value="1"/>
</dbReference>
<comment type="similarity">
    <text evidence="2">Belongs to the asaB hydroxylase/desaturase family.</text>
</comment>
<reference evidence="3 4" key="1">
    <citation type="submission" date="2024-02" db="EMBL/GenBank/DDBJ databases">
        <title>De novo assembly and annotation of 12 fungi associated with fruit tree decline syndrome in Ontario, Canada.</title>
        <authorList>
            <person name="Sulman M."/>
            <person name="Ellouze W."/>
            <person name="Ilyukhin E."/>
        </authorList>
    </citation>
    <scope>NUCLEOTIDE SEQUENCE [LARGE SCALE GENOMIC DNA]</scope>
    <source>
        <strain evidence="3 4">M42-189</strain>
    </source>
</reference>
<accession>A0ABR3RD84</accession>
<sequence>MPVSRTVPQAKFTYYDGNGGPIEVLDFTKAGTEEKFEHYQNMVHEVLIPVHDVRNKQDQYTLDKNGFQYFHDPVAGLQDANTEEEIWNVLRPATEDLVKKVTGAHKVVILTHRIRNLAEDSNKRADNKAPAHRVHTDFTCAGALNQLKNIVRDPAERTTLGGDRIMVINVWRPLKVIKRDPLAMLDWETVQPGDIIPNRMVFSEQNWSEMGMVKHSSQHEWLYLESQTPEEPVVFKQYDSGVRAGMTVPHSAFVDSRWLGEDARQSIEVKMFAFIK</sequence>
<evidence type="ECO:0008006" key="5">
    <source>
        <dbReference type="Google" id="ProtNLM"/>
    </source>
</evidence>
<name>A0ABR3RD84_9PLEO</name>
<comment type="caution">
    <text evidence="3">The sequence shown here is derived from an EMBL/GenBank/DDBJ whole genome shotgun (WGS) entry which is preliminary data.</text>
</comment>
<keyword evidence="1" id="KW-0560">Oxidoreductase</keyword>
<evidence type="ECO:0000256" key="2">
    <source>
        <dbReference type="ARBA" id="ARBA00023604"/>
    </source>
</evidence>
<evidence type="ECO:0000313" key="3">
    <source>
        <dbReference type="EMBL" id="KAL1602400.1"/>
    </source>
</evidence>
<dbReference type="NCBIfam" id="NF041278">
    <property type="entry name" value="CmcJ_NvfI_EfuI"/>
    <property type="match status" value="1"/>
</dbReference>
<dbReference type="PANTHER" id="PTHR34598:SF3">
    <property type="entry name" value="OXIDOREDUCTASE AN1597"/>
    <property type="match status" value="1"/>
</dbReference>
<dbReference type="InterPro" id="IPR044053">
    <property type="entry name" value="AsaB-like"/>
</dbReference>